<dbReference type="PROSITE" id="PS51736">
    <property type="entry name" value="RECOMBINASES_3"/>
    <property type="match status" value="1"/>
</dbReference>
<dbReference type="InterPro" id="IPR006119">
    <property type="entry name" value="Resolv_N"/>
</dbReference>
<accession>A0A1G1X2R7</accession>
<feature type="active site" description="O-(5'-phospho-DNA)-serine intermediate" evidence="4 5">
    <location>
        <position position="12"/>
    </location>
</feature>
<dbReference type="PANTHER" id="PTHR30461:SF2">
    <property type="entry name" value="SERINE RECOMBINASE PINE-RELATED"/>
    <property type="match status" value="1"/>
</dbReference>
<reference evidence="7 8" key="1">
    <citation type="journal article" date="2016" name="Nat. Commun.">
        <title>Thousands of microbial genomes shed light on interconnected biogeochemical processes in an aquifer system.</title>
        <authorList>
            <person name="Anantharaman K."/>
            <person name="Brown C.T."/>
            <person name="Hug L.A."/>
            <person name="Sharon I."/>
            <person name="Castelle C.J."/>
            <person name="Probst A.J."/>
            <person name="Thomas B.C."/>
            <person name="Singh A."/>
            <person name="Wilkins M.J."/>
            <person name="Karaoz U."/>
            <person name="Brodie E.L."/>
            <person name="Williams K.H."/>
            <person name="Hubbard S.S."/>
            <person name="Banfield J.F."/>
        </authorList>
    </citation>
    <scope>NUCLEOTIDE SEQUENCE [LARGE SCALE GENOMIC DNA]</scope>
</reference>
<dbReference type="CDD" id="cd00338">
    <property type="entry name" value="Ser_Recombinase"/>
    <property type="match status" value="1"/>
</dbReference>
<evidence type="ECO:0000256" key="5">
    <source>
        <dbReference type="PROSITE-ProRule" id="PRU10137"/>
    </source>
</evidence>
<evidence type="ECO:0000259" key="6">
    <source>
        <dbReference type="PROSITE" id="PS51736"/>
    </source>
</evidence>
<dbReference type="PROSITE" id="PS00397">
    <property type="entry name" value="RECOMBINASES_1"/>
    <property type="match status" value="1"/>
</dbReference>
<comment type="caution">
    <text evidence="7">The sequence shown here is derived from an EMBL/GenBank/DDBJ whole genome shotgun (WGS) entry which is preliminary data.</text>
</comment>
<dbReference type="GO" id="GO:0000150">
    <property type="term" value="F:DNA strand exchange activity"/>
    <property type="evidence" value="ECO:0007669"/>
    <property type="project" value="InterPro"/>
</dbReference>
<keyword evidence="1" id="KW-0229">DNA integration</keyword>
<proteinExistence type="predicted"/>
<feature type="domain" description="Resolvase/invertase-type recombinase catalytic" evidence="6">
    <location>
        <begin position="4"/>
        <end position="107"/>
    </location>
</feature>
<dbReference type="GO" id="GO:0015074">
    <property type="term" value="P:DNA integration"/>
    <property type="evidence" value="ECO:0007669"/>
    <property type="project" value="UniProtKB-KW"/>
</dbReference>
<protein>
    <recommendedName>
        <fullName evidence="6">Resolvase/invertase-type recombinase catalytic domain-containing protein</fullName>
    </recommendedName>
</protein>
<dbReference type="GO" id="GO:0003677">
    <property type="term" value="F:DNA binding"/>
    <property type="evidence" value="ECO:0007669"/>
    <property type="project" value="UniProtKB-KW"/>
</dbReference>
<dbReference type="InterPro" id="IPR036162">
    <property type="entry name" value="Resolvase-like_N_sf"/>
</dbReference>
<dbReference type="InterPro" id="IPR006118">
    <property type="entry name" value="Recombinase_CS"/>
</dbReference>
<gene>
    <name evidence="7" type="ORF">A3D99_04595</name>
</gene>
<evidence type="ECO:0000256" key="2">
    <source>
        <dbReference type="ARBA" id="ARBA00023125"/>
    </source>
</evidence>
<dbReference type="EMBL" id="MHHR01000016">
    <property type="protein sequence ID" value="OGY34316.1"/>
    <property type="molecule type" value="Genomic_DNA"/>
</dbReference>
<evidence type="ECO:0000313" key="7">
    <source>
        <dbReference type="EMBL" id="OGY34316.1"/>
    </source>
</evidence>
<evidence type="ECO:0000256" key="3">
    <source>
        <dbReference type="ARBA" id="ARBA00023172"/>
    </source>
</evidence>
<keyword evidence="3" id="KW-0233">DNA recombination</keyword>
<evidence type="ECO:0000256" key="4">
    <source>
        <dbReference type="PIRSR" id="PIRSR606118-50"/>
    </source>
</evidence>
<dbReference type="Pfam" id="PF00239">
    <property type="entry name" value="Resolvase"/>
    <property type="match status" value="1"/>
</dbReference>
<dbReference type="InterPro" id="IPR050639">
    <property type="entry name" value="SSR_resolvase"/>
</dbReference>
<dbReference type="SMART" id="SM00857">
    <property type="entry name" value="Resolvase"/>
    <property type="match status" value="1"/>
</dbReference>
<name>A0A1G1X2R7_9BACT</name>
<dbReference type="Proteomes" id="UP000177528">
    <property type="component" value="Unassembled WGS sequence"/>
</dbReference>
<dbReference type="PANTHER" id="PTHR30461">
    <property type="entry name" value="DNA-INVERTASE FROM LAMBDOID PROPHAGE"/>
    <property type="match status" value="1"/>
</dbReference>
<evidence type="ECO:0000256" key="1">
    <source>
        <dbReference type="ARBA" id="ARBA00022908"/>
    </source>
</evidence>
<dbReference type="SUPFAM" id="SSF53041">
    <property type="entry name" value="Resolvase-like"/>
    <property type="match status" value="1"/>
</dbReference>
<sequence length="107" mass="12862">MLKKSVTYVRVSSKEQEQTGYSPLAQKRLLWTFARDNSFDVVKEFEIAETAKKAGREVFNEMIAYVKEHEIKHIIVEKTDRLYRNWKDYVVIEELIEQHDVLIKWKK</sequence>
<evidence type="ECO:0000313" key="8">
    <source>
        <dbReference type="Proteomes" id="UP000177528"/>
    </source>
</evidence>
<organism evidence="7 8">
    <name type="scientific">Candidatus Andersenbacteria bacterium RIFCSPHIGHO2_12_FULL_45_11</name>
    <dbReference type="NCBI Taxonomy" id="1797281"/>
    <lineage>
        <taxon>Bacteria</taxon>
        <taxon>Candidatus Anderseniibacteriota</taxon>
    </lineage>
</organism>
<keyword evidence="2" id="KW-0238">DNA-binding</keyword>
<dbReference type="Gene3D" id="3.40.50.1390">
    <property type="entry name" value="Resolvase, N-terminal catalytic domain"/>
    <property type="match status" value="1"/>
</dbReference>
<dbReference type="AlphaFoldDB" id="A0A1G1X2R7"/>